<keyword evidence="2" id="KW-0413">Isomerase</keyword>
<proteinExistence type="inferred from homology"/>
<gene>
    <name evidence="3" type="ORF">HGK34_00290</name>
</gene>
<sequence length="461" mass="49741">MLENDGDAVAPEDGPGLRLGRGYVRHRDHYPYDSVVFDRPWRSRFGLVTPWTELPSHRSWLDAESRRLLSFGLGAGLPGGGAAYLDDAGDPDPARGVQTWITCRTVHVYSLGTLLGIPGCAPVADAALAGLTGPLRDTGDGGWFHALDADGVPDTAAGKSCYDHAFVMLAASSAALAGRPGGVELLAEATRVYLEKFWDDDAGRPVDTWDAAFTRCDDYRGLNATMHSVEAMLAVADAVDALADHGDGAAWRARAARAVAFVAELAQGHDGRLPEHFGPDWSPDLGLNRDRPDDKFKPYGATPGHGLEWARLILHLEAATGPDEGLVRTATVLFDRAVADGWAADGADGFVYTTDWEGDPVVPTRMHWVLAEAIGAAAVLHRRTGEARFAQWYARWWDYAERYLIDHGRGSWHHELDEANRPAATVWPGKPDLYHAFQATLIPVLPAAPTLAAALAAAPRP</sequence>
<dbReference type="Proteomes" id="UP000675409">
    <property type="component" value="Unassembled WGS sequence"/>
</dbReference>
<dbReference type="Gene3D" id="1.50.10.10">
    <property type="match status" value="1"/>
</dbReference>
<dbReference type="InterPro" id="IPR010819">
    <property type="entry name" value="AGE/CE"/>
</dbReference>
<evidence type="ECO:0000256" key="1">
    <source>
        <dbReference type="ARBA" id="ARBA00008558"/>
    </source>
</evidence>
<dbReference type="PANTHER" id="PTHR15108">
    <property type="entry name" value="N-ACYLGLUCOSAMINE-2-EPIMERASE"/>
    <property type="match status" value="1"/>
</dbReference>
<reference evidence="3 4" key="1">
    <citation type="journal article" date="2021" name="Arch. Microbiol.">
        <title>Myceligenerans indicum sp. nov., an actinobacterium isolated from mangrove sediment of Sundarbans, India.</title>
        <authorList>
            <person name="Asha K."/>
            <person name="Bhadury P."/>
        </authorList>
    </citation>
    <scope>NUCLEOTIDE SEQUENCE [LARGE SCALE GENOMIC DNA]</scope>
    <source>
        <strain evidence="3 4">I2</strain>
    </source>
</reference>
<name>A0ABS1LEP0_9MICO</name>
<keyword evidence="4" id="KW-1185">Reference proteome</keyword>
<evidence type="ECO:0000313" key="4">
    <source>
        <dbReference type="Proteomes" id="UP000675409"/>
    </source>
</evidence>
<comment type="similarity">
    <text evidence="1">Belongs to the N-acylglucosamine 2-epimerase family.</text>
</comment>
<protein>
    <submittedName>
        <fullName evidence="3">AGE family epimerase/isomerase</fullName>
    </submittedName>
</protein>
<evidence type="ECO:0000256" key="2">
    <source>
        <dbReference type="ARBA" id="ARBA00023235"/>
    </source>
</evidence>
<accession>A0ABS1LEP0</accession>
<dbReference type="InterPro" id="IPR012341">
    <property type="entry name" value="6hp_glycosidase-like_sf"/>
</dbReference>
<organism evidence="3 4">
    <name type="scientific">Myceligenerans indicum</name>
    <dbReference type="NCBI Taxonomy" id="2593663"/>
    <lineage>
        <taxon>Bacteria</taxon>
        <taxon>Bacillati</taxon>
        <taxon>Actinomycetota</taxon>
        <taxon>Actinomycetes</taxon>
        <taxon>Micrococcales</taxon>
        <taxon>Promicromonosporaceae</taxon>
        <taxon>Myceligenerans</taxon>
    </lineage>
</organism>
<evidence type="ECO:0000313" key="3">
    <source>
        <dbReference type="EMBL" id="MBL0884731.1"/>
    </source>
</evidence>
<dbReference type="Pfam" id="PF07221">
    <property type="entry name" value="GlcNAc_2-epim"/>
    <property type="match status" value="1"/>
</dbReference>
<dbReference type="InterPro" id="IPR008928">
    <property type="entry name" value="6-hairpin_glycosidase_sf"/>
</dbReference>
<comment type="caution">
    <text evidence="3">The sequence shown here is derived from an EMBL/GenBank/DDBJ whole genome shotgun (WGS) entry which is preliminary data.</text>
</comment>
<dbReference type="SUPFAM" id="SSF48208">
    <property type="entry name" value="Six-hairpin glycosidases"/>
    <property type="match status" value="1"/>
</dbReference>
<dbReference type="EMBL" id="JABBYC010000001">
    <property type="protein sequence ID" value="MBL0884731.1"/>
    <property type="molecule type" value="Genomic_DNA"/>
</dbReference>